<comment type="caution">
    <text evidence="1">The sequence shown here is derived from an EMBL/GenBank/DDBJ whole genome shotgun (WGS) entry which is preliminary data.</text>
</comment>
<name>A0A167IG37_9GAMM</name>
<evidence type="ECO:0000313" key="2">
    <source>
        <dbReference type="Proteomes" id="UP000076486"/>
    </source>
</evidence>
<dbReference type="PATRIC" id="fig|1365248.3.peg.4646"/>
<accession>A0A167IG37</accession>
<dbReference type="EMBL" id="AUYC01000062">
    <property type="protein sequence ID" value="KZN59319.1"/>
    <property type="molecule type" value="Genomic_DNA"/>
</dbReference>
<proteinExistence type="predicted"/>
<reference evidence="1 2" key="1">
    <citation type="submission" date="2013-07" db="EMBL/GenBank/DDBJ databases">
        <title>Comparative Genomic and Metabolomic Analysis of Twelve Strains of Pseudoalteromonas luteoviolacea.</title>
        <authorList>
            <person name="Vynne N.G."/>
            <person name="Mansson M."/>
            <person name="Gram L."/>
        </authorList>
    </citation>
    <scope>NUCLEOTIDE SEQUENCE [LARGE SCALE GENOMIC DNA]</scope>
    <source>
        <strain evidence="1 2">CPMOR-1</strain>
    </source>
</reference>
<protein>
    <submittedName>
        <fullName evidence="1">Uncharacterized protein</fullName>
    </submittedName>
</protein>
<dbReference type="AlphaFoldDB" id="A0A167IG37"/>
<dbReference type="Proteomes" id="UP000076486">
    <property type="component" value="Unassembled WGS sequence"/>
</dbReference>
<organism evidence="1 2">
    <name type="scientific">Pseudoalteromonas luteoviolacea CPMOR-1</name>
    <dbReference type="NCBI Taxonomy" id="1365248"/>
    <lineage>
        <taxon>Bacteria</taxon>
        <taxon>Pseudomonadati</taxon>
        <taxon>Pseudomonadota</taxon>
        <taxon>Gammaproteobacteria</taxon>
        <taxon>Alteromonadales</taxon>
        <taxon>Pseudoalteromonadaceae</taxon>
        <taxon>Pseudoalteromonas</taxon>
    </lineage>
</organism>
<sequence length="79" mass="9744">MFYEVICTQHTQCIIRHAFFLSDYMALLNWKVFKKYDEDKFVCLMNYALIFNMQLIFYKLKHFCLKKVLFEGEIFTHIK</sequence>
<gene>
    <name evidence="1" type="ORF">N473_03930</name>
</gene>
<evidence type="ECO:0000313" key="1">
    <source>
        <dbReference type="EMBL" id="KZN59319.1"/>
    </source>
</evidence>